<sequence>MPNRPDPEAADTQPCTTRGNIRPLAVYCLLAMLSPLCAAQEHAQDHAQKAGATRQDSKLDTAAVTPLSPVVITERRSEFVPGEQPFSVSTIEAEELTTRRLESVEQVLRSTPGINVNSSGGMLDNNVYIRGVGSLYQSSSDDLIHGLSIDGVQVPSRYLSLGTLDVERIDILKGPQGTQTSASGAAGLIDVHTRRPGAHTEASVRAELGQQGKNLEEAAIGGALTDRLSGRLAVRHSGEDMWVTNRRNGEPVSQPDDLAFRGSLLGELSARTSFELSASQQRVKESPNLLVLRPYGSSPSQNLPADTYRPNKQTLGLYSLRFNHDFESSRFSATTGYTTQDFTRVLPYDQDLFQALFGAPMSYAQTYHGREHVFSQDLRWASLPDMPMAWNFGLFFSDGKRSNNTLHQAPASGDVFARNYETRRYALYGDVSYPLSDRLKLNTGLRHEWSRRDYDASYSNSGTPVTDKRRMNDAYNTGRIGLSYAWTRQTTLYSSLARGYNAASFQDFAGQISDSAPYKAAKVNSAELGFKSQLPDQRLAINGALFYNDVKDNQTLVYDTNTFVSSVENVDTRSKGLELGGTWRVDDRLTVKGGVTYMDARILSNLATSVGSISSGNRMPDVARWSAALGIQYRKPLPEFWGMSSPVLNTQADYVYVGKRSVDPQNHFDMNSYGKLDLRVGVQQGGTEFYVWADNLLDKQYELYGYWGSPTVTYGAPSRGRLVGLGFRHQL</sequence>
<keyword evidence="13" id="KW-0732">Signal</keyword>
<feature type="chain" id="PRO_5032270229" evidence="13">
    <location>
        <begin position="39"/>
        <end position="731"/>
    </location>
</feature>
<dbReference type="RefSeq" id="WP_184415054.1">
    <property type="nucleotide sequence ID" value="NZ_JACIGE010000005.1"/>
</dbReference>
<dbReference type="PROSITE" id="PS52016">
    <property type="entry name" value="TONB_DEPENDENT_REC_3"/>
    <property type="match status" value="1"/>
</dbReference>
<dbReference type="EMBL" id="JACIGE010000005">
    <property type="protein sequence ID" value="MBB4247476.1"/>
    <property type="molecule type" value="Genomic_DNA"/>
</dbReference>
<keyword evidence="8 12" id="KW-0798">TonB box</keyword>
<keyword evidence="7" id="KW-0406">Ion transport</keyword>
<dbReference type="AlphaFoldDB" id="A0A840G6H4"/>
<evidence type="ECO:0000256" key="2">
    <source>
        <dbReference type="ARBA" id="ARBA00022448"/>
    </source>
</evidence>
<evidence type="ECO:0000256" key="7">
    <source>
        <dbReference type="ARBA" id="ARBA00023065"/>
    </source>
</evidence>
<feature type="domain" description="TonB-dependent receptor plug" evidence="15">
    <location>
        <begin position="83"/>
        <end position="187"/>
    </location>
</feature>
<feature type="signal peptide" evidence="13">
    <location>
        <begin position="1"/>
        <end position="38"/>
    </location>
</feature>
<keyword evidence="4" id="KW-0410">Iron transport</keyword>
<protein>
    <submittedName>
        <fullName evidence="16">Iron complex outermembrane receptor protein</fullName>
    </submittedName>
</protein>
<evidence type="ECO:0000256" key="12">
    <source>
        <dbReference type="RuleBase" id="RU003357"/>
    </source>
</evidence>
<comment type="caution">
    <text evidence="16">The sequence shown here is derived from an EMBL/GenBank/DDBJ whole genome shotgun (WGS) entry which is preliminary data.</text>
</comment>
<dbReference type="GO" id="GO:0009279">
    <property type="term" value="C:cell outer membrane"/>
    <property type="evidence" value="ECO:0007669"/>
    <property type="project" value="UniProtKB-SubCell"/>
</dbReference>
<dbReference type="Proteomes" id="UP000587070">
    <property type="component" value="Unassembled WGS sequence"/>
</dbReference>
<evidence type="ECO:0000313" key="17">
    <source>
        <dbReference type="Proteomes" id="UP000587070"/>
    </source>
</evidence>
<dbReference type="Pfam" id="PF07715">
    <property type="entry name" value="Plug"/>
    <property type="match status" value="1"/>
</dbReference>
<evidence type="ECO:0000313" key="16">
    <source>
        <dbReference type="EMBL" id="MBB4247476.1"/>
    </source>
</evidence>
<keyword evidence="2 11" id="KW-0813">Transport</keyword>
<reference evidence="16 17" key="1">
    <citation type="submission" date="2020-08" db="EMBL/GenBank/DDBJ databases">
        <title>Genome sequencing of Purple Non-Sulfur Bacteria from various extreme environments.</title>
        <authorList>
            <person name="Mayer M."/>
        </authorList>
    </citation>
    <scope>NUCLEOTIDE SEQUENCE [LARGE SCALE GENOMIC DNA]</scope>
    <source>
        <strain evidence="16 17">2761</strain>
    </source>
</reference>
<comment type="similarity">
    <text evidence="11 12">Belongs to the TonB-dependent receptor family.</text>
</comment>
<dbReference type="InterPro" id="IPR000531">
    <property type="entry name" value="Beta-barrel_TonB"/>
</dbReference>
<evidence type="ECO:0000256" key="8">
    <source>
        <dbReference type="ARBA" id="ARBA00023077"/>
    </source>
</evidence>
<evidence type="ECO:0000256" key="3">
    <source>
        <dbReference type="ARBA" id="ARBA00022452"/>
    </source>
</evidence>
<dbReference type="PANTHER" id="PTHR32552:SF81">
    <property type="entry name" value="TONB-DEPENDENT OUTER MEMBRANE RECEPTOR"/>
    <property type="match status" value="1"/>
</dbReference>
<dbReference type="InterPro" id="IPR012910">
    <property type="entry name" value="Plug_dom"/>
</dbReference>
<feature type="domain" description="TonB-dependent receptor-like beta-barrel" evidence="14">
    <location>
        <begin position="299"/>
        <end position="696"/>
    </location>
</feature>
<evidence type="ECO:0000256" key="13">
    <source>
        <dbReference type="SAM" id="SignalP"/>
    </source>
</evidence>
<dbReference type="InterPro" id="IPR036942">
    <property type="entry name" value="Beta-barrel_TonB_sf"/>
</dbReference>
<dbReference type="InterPro" id="IPR039426">
    <property type="entry name" value="TonB-dep_rcpt-like"/>
</dbReference>
<keyword evidence="10 11" id="KW-0998">Cell outer membrane</keyword>
<accession>A0A840G6H4</accession>
<evidence type="ECO:0000256" key="6">
    <source>
        <dbReference type="ARBA" id="ARBA00023004"/>
    </source>
</evidence>
<dbReference type="Gene3D" id="2.40.170.20">
    <property type="entry name" value="TonB-dependent receptor, beta-barrel domain"/>
    <property type="match status" value="1"/>
</dbReference>
<evidence type="ECO:0000256" key="5">
    <source>
        <dbReference type="ARBA" id="ARBA00022692"/>
    </source>
</evidence>
<organism evidence="16 17">
    <name type="scientific">Rhodocyclus tenuis</name>
    <name type="common">Rhodospirillum tenue</name>
    <dbReference type="NCBI Taxonomy" id="1066"/>
    <lineage>
        <taxon>Bacteria</taxon>
        <taxon>Pseudomonadati</taxon>
        <taxon>Pseudomonadota</taxon>
        <taxon>Betaproteobacteria</taxon>
        <taxon>Rhodocyclales</taxon>
        <taxon>Rhodocyclaceae</taxon>
        <taxon>Rhodocyclus</taxon>
    </lineage>
</organism>
<keyword evidence="9 11" id="KW-0472">Membrane</keyword>
<evidence type="ECO:0000259" key="14">
    <source>
        <dbReference type="Pfam" id="PF00593"/>
    </source>
</evidence>
<dbReference type="CDD" id="cd01347">
    <property type="entry name" value="ligand_gated_channel"/>
    <property type="match status" value="1"/>
</dbReference>
<keyword evidence="17" id="KW-1185">Reference proteome</keyword>
<comment type="subcellular location">
    <subcellularLocation>
        <location evidence="1 11">Cell outer membrane</location>
        <topology evidence="1 11">Multi-pass membrane protein</topology>
    </subcellularLocation>
</comment>
<keyword evidence="3 11" id="KW-1134">Transmembrane beta strand</keyword>
<gene>
    <name evidence="16" type="ORF">GGD90_001847</name>
</gene>
<dbReference type="GO" id="GO:0006826">
    <property type="term" value="P:iron ion transport"/>
    <property type="evidence" value="ECO:0007669"/>
    <property type="project" value="UniProtKB-KW"/>
</dbReference>
<dbReference type="PANTHER" id="PTHR32552">
    <property type="entry name" value="FERRICHROME IRON RECEPTOR-RELATED"/>
    <property type="match status" value="1"/>
</dbReference>
<evidence type="ECO:0000259" key="15">
    <source>
        <dbReference type="Pfam" id="PF07715"/>
    </source>
</evidence>
<proteinExistence type="inferred from homology"/>
<evidence type="ECO:0000256" key="4">
    <source>
        <dbReference type="ARBA" id="ARBA00022496"/>
    </source>
</evidence>
<evidence type="ECO:0000256" key="1">
    <source>
        <dbReference type="ARBA" id="ARBA00004571"/>
    </source>
</evidence>
<keyword evidence="16" id="KW-0675">Receptor</keyword>
<keyword evidence="6" id="KW-0408">Iron</keyword>
<evidence type="ECO:0000256" key="10">
    <source>
        <dbReference type="ARBA" id="ARBA00023237"/>
    </source>
</evidence>
<evidence type="ECO:0000256" key="11">
    <source>
        <dbReference type="PROSITE-ProRule" id="PRU01360"/>
    </source>
</evidence>
<keyword evidence="5 11" id="KW-0812">Transmembrane</keyword>
<evidence type="ECO:0000256" key="9">
    <source>
        <dbReference type="ARBA" id="ARBA00023136"/>
    </source>
</evidence>
<dbReference type="SUPFAM" id="SSF56935">
    <property type="entry name" value="Porins"/>
    <property type="match status" value="1"/>
</dbReference>
<name>A0A840G6H4_RHOTE</name>
<dbReference type="Pfam" id="PF00593">
    <property type="entry name" value="TonB_dep_Rec_b-barrel"/>
    <property type="match status" value="1"/>
</dbReference>